<dbReference type="PANTHER" id="PTHR13620">
    <property type="entry name" value="3-5 EXONUCLEASE"/>
    <property type="match status" value="1"/>
</dbReference>
<sequence length="559" mass="62731">MQKRKPKASCLQTSGFSSSSRLLDVQEFLSSEVSRGFCSGKTKVFYSCSKRDSELAARHFLDRHSPFVGFAMEWAKDDCSKEGLQQKAGLIQIATQDKVGLFHIGIHPGKTSEDIIAPSLKRLIEDPRIEKVGVDIWNGNFSRLSRWFGLNPKGAIECSHLYRLVKFGRSKPELVTTRLVSLADQVQDQFRLVLDEEISQASFLGRTLKRKEKNHAARNAYAVSQVYRRLLKKRNDMMPAPPMPIFAECYPNAKMSPDDPVLLDTGDGTTISAEEFFRMNPPRRSPMNKQFPALDSPFDAFHDALSTSRPTFGVNRKQPPTITNRKPISPPDLKPAPASSHTERTVKITKYPTINSATLEQAPTFPTERVLRIRNFDSDPLPVLEPVPTNSPNERVFIAKEVSYTPPHDPQPAPTDSLGEYTSNIRKVTSTPPPVLRPVLTHSPAERIFRNFPLSKEPSLTIKYHQSHPNDLWHRPDVVKDKLFNFSKSVASKLPGRDNDARPLVTYDTISLVVKKRPQTQSELDRIPGLEDLAAACEKAGVNLLENIVELAPPLGQEK</sequence>
<proteinExistence type="predicted"/>
<dbReference type="InterPro" id="IPR051132">
    <property type="entry name" value="3-5_Exonuclease_domain"/>
</dbReference>
<evidence type="ECO:0000313" key="5">
    <source>
        <dbReference type="Proteomes" id="UP000472372"/>
    </source>
</evidence>
<dbReference type="GO" id="GO:0006139">
    <property type="term" value="P:nucleobase-containing compound metabolic process"/>
    <property type="evidence" value="ECO:0007669"/>
    <property type="project" value="InterPro"/>
</dbReference>
<dbReference type="SMART" id="SM00474">
    <property type="entry name" value="35EXOc"/>
    <property type="match status" value="1"/>
</dbReference>
<feature type="region of interest" description="Disordered" evidence="3">
    <location>
        <begin position="309"/>
        <end position="344"/>
    </location>
</feature>
<keyword evidence="2" id="KW-0378">Hydrolase</keyword>
<evidence type="ECO:0000256" key="3">
    <source>
        <dbReference type="SAM" id="MobiDB-lite"/>
    </source>
</evidence>
<organism evidence="4 5">
    <name type="scientific">Pyrenophora teres f. teres</name>
    <dbReference type="NCBI Taxonomy" id="97479"/>
    <lineage>
        <taxon>Eukaryota</taxon>
        <taxon>Fungi</taxon>
        <taxon>Dikarya</taxon>
        <taxon>Ascomycota</taxon>
        <taxon>Pezizomycotina</taxon>
        <taxon>Dothideomycetes</taxon>
        <taxon>Pleosporomycetidae</taxon>
        <taxon>Pleosporales</taxon>
        <taxon>Pleosporineae</taxon>
        <taxon>Pleosporaceae</taxon>
        <taxon>Pyrenophora</taxon>
    </lineage>
</organism>
<dbReference type="EMBL" id="HG992982">
    <property type="protein sequence ID" value="CAE7186076.1"/>
    <property type="molecule type" value="Genomic_DNA"/>
</dbReference>
<keyword evidence="4" id="KW-0269">Exonuclease</keyword>
<evidence type="ECO:0000313" key="4">
    <source>
        <dbReference type="EMBL" id="CAE7186076.1"/>
    </source>
</evidence>
<protein>
    <submittedName>
        <fullName evidence="4">3'-5' exonuclease-helicase</fullName>
    </submittedName>
</protein>
<name>A0A6S6W5I3_9PLEO</name>
<dbReference type="Gene3D" id="3.30.420.10">
    <property type="entry name" value="Ribonuclease H-like superfamily/Ribonuclease H"/>
    <property type="match status" value="1"/>
</dbReference>
<dbReference type="AlphaFoldDB" id="A0A6S6W5I3"/>
<evidence type="ECO:0000256" key="1">
    <source>
        <dbReference type="ARBA" id="ARBA00022722"/>
    </source>
</evidence>
<dbReference type="GO" id="GO:0003676">
    <property type="term" value="F:nucleic acid binding"/>
    <property type="evidence" value="ECO:0007669"/>
    <property type="project" value="InterPro"/>
</dbReference>
<dbReference type="Pfam" id="PF01612">
    <property type="entry name" value="DNA_pol_A_exo1"/>
    <property type="match status" value="1"/>
</dbReference>
<dbReference type="SUPFAM" id="SSF53098">
    <property type="entry name" value="Ribonuclease H-like"/>
    <property type="match status" value="1"/>
</dbReference>
<dbReference type="InterPro" id="IPR002562">
    <property type="entry name" value="3'-5'_exonuclease_dom"/>
</dbReference>
<gene>
    <name evidence="4" type="ORF">PTTW11_06911</name>
</gene>
<accession>A0A6S6W5I3</accession>
<reference evidence="4" key="1">
    <citation type="submission" date="2021-02" db="EMBL/GenBank/DDBJ databases">
        <authorList>
            <person name="Syme A R."/>
            <person name="Syme A R."/>
            <person name="Moolhuijzen P."/>
        </authorList>
    </citation>
    <scope>NUCLEOTIDE SEQUENCE</scope>
    <source>
        <strain evidence="4">W1-1</strain>
    </source>
</reference>
<dbReference type="GO" id="GO:0005634">
    <property type="term" value="C:nucleus"/>
    <property type="evidence" value="ECO:0007669"/>
    <property type="project" value="TreeGrafter"/>
</dbReference>
<dbReference type="GO" id="GO:0008408">
    <property type="term" value="F:3'-5' exonuclease activity"/>
    <property type="evidence" value="ECO:0007669"/>
    <property type="project" value="InterPro"/>
</dbReference>
<dbReference type="InterPro" id="IPR012337">
    <property type="entry name" value="RNaseH-like_sf"/>
</dbReference>
<dbReference type="Proteomes" id="UP000472372">
    <property type="component" value="Chromosome 6"/>
</dbReference>
<evidence type="ECO:0000256" key="2">
    <source>
        <dbReference type="ARBA" id="ARBA00022801"/>
    </source>
</evidence>
<keyword evidence="1" id="KW-0540">Nuclease</keyword>
<dbReference type="PANTHER" id="PTHR13620:SF104">
    <property type="entry name" value="EXONUCLEASE 3'-5' DOMAIN-CONTAINING PROTEIN 2"/>
    <property type="match status" value="1"/>
</dbReference>
<dbReference type="GO" id="GO:0005737">
    <property type="term" value="C:cytoplasm"/>
    <property type="evidence" value="ECO:0007669"/>
    <property type="project" value="TreeGrafter"/>
</dbReference>
<dbReference type="InterPro" id="IPR036397">
    <property type="entry name" value="RNaseH_sf"/>
</dbReference>